<evidence type="ECO:0000256" key="6">
    <source>
        <dbReference type="SAM" id="Phobius"/>
    </source>
</evidence>
<dbReference type="KEGG" id="lgn:ABM34_10700"/>
<organism evidence="8 9">
    <name type="scientific">Companilactobacillus ginsenosidimutans</name>
    <dbReference type="NCBI Taxonomy" id="1007676"/>
    <lineage>
        <taxon>Bacteria</taxon>
        <taxon>Bacillati</taxon>
        <taxon>Bacillota</taxon>
        <taxon>Bacilli</taxon>
        <taxon>Lactobacillales</taxon>
        <taxon>Lactobacillaceae</taxon>
        <taxon>Companilactobacillus</taxon>
    </lineage>
</organism>
<keyword evidence="3 6" id="KW-0812">Transmembrane</keyword>
<proteinExistence type="inferred from homology"/>
<dbReference type="Pfam" id="PF04138">
    <property type="entry name" value="GtrA_DPMS_TM"/>
    <property type="match status" value="1"/>
</dbReference>
<comment type="subcellular location">
    <subcellularLocation>
        <location evidence="1">Membrane</location>
        <topology evidence="1">Multi-pass membrane protein</topology>
    </subcellularLocation>
</comment>
<dbReference type="GO" id="GO:0000271">
    <property type="term" value="P:polysaccharide biosynthetic process"/>
    <property type="evidence" value="ECO:0007669"/>
    <property type="project" value="InterPro"/>
</dbReference>
<evidence type="ECO:0000256" key="4">
    <source>
        <dbReference type="ARBA" id="ARBA00022989"/>
    </source>
</evidence>
<name>A0A0H4QJ75_9LACO</name>
<sequence>MDAIAEGINDAGNTFPIVEDPVHESTPKQAVRYVLWGLISVVVNLGTFYLLNSVVHINYQVANIIAWVIGVQVAFWIDRVIVFRHKSNSPIQEMVAFYSTRILTYLVETATLWVGVSLLSGNSNVSKIIGQLLAIIGNYIFSKLFIFKNKEAHHQQIH</sequence>
<feature type="transmembrane region" description="Helical" evidence="6">
    <location>
        <begin position="128"/>
        <end position="146"/>
    </location>
</feature>
<dbReference type="PANTHER" id="PTHR38459:SF5">
    <property type="entry name" value="CELL WALL TEICHOIC ACID GLYCOSYLATION PROTEIN GTCA"/>
    <property type="match status" value="1"/>
</dbReference>
<evidence type="ECO:0000259" key="7">
    <source>
        <dbReference type="Pfam" id="PF04138"/>
    </source>
</evidence>
<evidence type="ECO:0000313" key="9">
    <source>
        <dbReference type="Proteomes" id="UP000036106"/>
    </source>
</evidence>
<evidence type="ECO:0000256" key="1">
    <source>
        <dbReference type="ARBA" id="ARBA00004141"/>
    </source>
</evidence>
<protein>
    <submittedName>
        <fullName evidence="8">Teichoic acid glycosylation protein</fullName>
    </submittedName>
</protein>
<feature type="transmembrane region" description="Helical" evidence="6">
    <location>
        <begin position="98"/>
        <end position="116"/>
    </location>
</feature>
<dbReference type="EMBL" id="CP012034">
    <property type="protein sequence ID" value="AKP68474.1"/>
    <property type="molecule type" value="Genomic_DNA"/>
</dbReference>
<dbReference type="GO" id="GO:0005886">
    <property type="term" value="C:plasma membrane"/>
    <property type="evidence" value="ECO:0007669"/>
    <property type="project" value="TreeGrafter"/>
</dbReference>
<gene>
    <name evidence="8" type="ORF">ABM34_10700</name>
</gene>
<keyword evidence="4 6" id="KW-1133">Transmembrane helix</keyword>
<dbReference type="InterPro" id="IPR051401">
    <property type="entry name" value="GtrA_CellWall_Glycosyl"/>
</dbReference>
<comment type="similarity">
    <text evidence="2">Belongs to the GtrA family.</text>
</comment>
<evidence type="ECO:0000256" key="3">
    <source>
        <dbReference type="ARBA" id="ARBA00022692"/>
    </source>
</evidence>
<keyword evidence="5 6" id="KW-0472">Membrane</keyword>
<dbReference type="Proteomes" id="UP000036106">
    <property type="component" value="Chromosome"/>
</dbReference>
<feature type="transmembrane region" description="Helical" evidence="6">
    <location>
        <begin position="33"/>
        <end position="51"/>
    </location>
</feature>
<evidence type="ECO:0000256" key="2">
    <source>
        <dbReference type="ARBA" id="ARBA00009399"/>
    </source>
</evidence>
<accession>A0A0H4QJ75</accession>
<dbReference type="PATRIC" id="fig|1007676.4.peg.2167"/>
<keyword evidence="9" id="KW-1185">Reference proteome</keyword>
<feature type="transmembrane region" description="Helical" evidence="6">
    <location>
        <begin position="57"/>
        <end position="77"/>
    </location>
</feature>
<feature type="domain" description="GtrA/DPMS transmembrane" evidence="7">
    <location>
        <begin position="32"/>
        <end position="147"/>
    </location>
</feature>
<reference evidence="9" key="1">
    <citation type="submission" date="2015-07" db="EMBL/GenBank/DDBJ databases">
        <title>Lactobacillus ginsenosidimutans/EMML 3141/ whole genome sequencing.</title>
        <authorList>
            <person name="Kim M.K."/>
            <person name="Im W.-T."/>
            <person name="Srinivasan S."/>
            <person name="Lee J.-J."/>
        </authorList>
    </citation>
    <scope>NUCLEOTIDE SEQUENCE [LARGE SCALE GENOMIC DNA]</scope>
    <source>
        <strain evidence="9">EMML 3041</strain>
    </source>
</reference>
<dbReference type="PANTHER" id="PTHR38459">
    <property type="entry name" value="PROPHAGE BACTOPRENOL-LINKED GLUCOSE TRANSLOCASE HOMOLOG"/>
    <property type="match status" value="1"/>
</dbReference>
<evidence type="ECO:0000256" key="5">
    <source>
        <dbReference type="ARBA" id="ARBA00023136"/>
    </source>
</evidence>
<dbReference type="AlphaFoldDB" id="A0A0H4QJ75"/>
<dbReference type="STRING" id="1007676.ABM34_10700"/>
<evidence type="ECO:0000313" key="8">
    <source>
        <dbReference type="EMBL" id="AKP68474.1"/>
    </source>
</evidence>
<dbReference type="InterPro" id="IPR007267">
    <property type="entry name" value="GtrA_DPMS_TM"/>
</dbReference>